<name>A0A1E3X3A2_9BACT</name>
<comment type="caution">
    <text evidence="1">The sequence shown here is derived from an EMBL/GenBank/DDBJ whole genome shotgun (WGS) entry which is preliminary data.</text>
</comment>
<dbReference type="Proteomes" id="UP000094056">
    <property type="component" value="Unassembled WGS sequence"/>
</dbReference>
<protein>
    <submittedName>
        <fullName evidence="1">Putative orf</fullName>
    </submittedName>
</protein>
<dbReference type="EMBL" id="MAYW01000300">
    <property type="protein sequence ID" value="ODS30032.1"/>
    <property type="molecule type" value="Genomic_DNA"/>
</dbReference>
<reference evidence="1 2" key="1">
    <citation type="submission" date="2016-07" db="EMBL/GenBank/DDBJ databases">
        <title>Draft genome of Scalindua rubra, obtained from a brine-seawater interface in the Red Sea, sheds light on salt adaptation in anammox bacteria.</title>
        <authorList>
            <person name="Speth D.R."/>
            <person name="Lagkouvardos I."/>
            <person name="Wang Y."/>
            <person name="Qian P.-Y."/>
            <person name="Dutilh B.E."/>
            <person name="Jetten M.S."/>
        </authorList>
    </citation>
    <scope>NUCLEOTIDE SEQUENCE [LARGE SCALE GENOMIC DNA]</scope>
    <source>
        <strain evidence="1">BSI-1</strain>
    </source>
</reference>
<dbReference type="AlphaFoldDB" id="A0A1E3X3A2"/>
<evidence type="ECO:0000313" key="2">
    <source>
        <dbReference type="Proteomes" id="UP000094056"/>
    </source>
</evidence>
<proteinExistence type="predicted"/>
<accession>A0A1E3X3A2</accession>
<evidence type="ECO:0000313" key="1">
    <source>
        <dbReference type="EMBL" id="ODS30032.1"/>
    </source>
</evidence>
<sequence length="572" mass="66805">MLNKDFFLKPTHPMQKRYEALRASYVDNLSSEEISKSFAYTVYSFKSLKRDSKDIKAEDIFKELKRGPKKPQERTISARERIIELRKKNFSVVEIQEKLRQEGVKLSINHLSVLLRREGFTKLFRRTNRERLEALQQDKRYPEISDRKLFAERQEVSTTFGGVFLFLPLIRQLRLDELFGADGFRSTKAIPSISYLLSYLALKLLGKDRVCHIDDFGFDYGLGVFAGLNILPKSASISGYTYRHSARVIRKLLNGFIKRLHLEGYIKGRNINLDFHVIPHYGDGSVLEGHWVPTRGKRMKSVLSFFAQDLDTTFLCFSDGEIRKDAQSDEVLEFIRFYENSTGLLPERLVFDSKLTTYRNLDKLNQRGILFITLKRRGKKFLEEISKITKWNKVTLDNVKRKYRNLRYREKEIPLKGYEGSVREIIVQGAGRELPMCLISNDLKNSVKELLTTYSHRWRIENNIQENVDFFNLNALASPVVVKVDFDIAMTLIANTLYKVLAQKTKWFKNASPKTISRNFIDIKTNISIKGDIIKVKLGLKNYNPVIMEWVNSLEEIKIPWWENRTLVFDFD</sequence>
<organism evidence="1 2">
    <name type="scientific">Candidatus Scalindua rubra</name>
    <dbReference type="NCBI Taxonomy" id="1872076"/>
    <lineage>
        <taxon>Bacteria</taxon>
        <taxon>Pseudomonadati</taxon>
        <taxon>Planctomycetota</taxon>
        <taxon>Candidatus Brocadiia</taxon>
        <taxon>Candidatus Brocadiales</taxon>
        <taxon>Candidatus Scalinduaceae</taxon>
        <taxon>Candidatus Scalindua</taxon>
    </lineage>
</organism>
<gene>
    <name evidence="1" type="ORF">SCARUB_04861</name>
</gene>